<protein>
    <submittedName>
        <fullName evidence="8">Myb-like protein</fullName>
    </submittedName>
</protein>
<feature type="domain" description="HTH myb-type" evidence="7">
    <location>
        <begin position="298"/>
        <end position="353"/>
    </location>
</feature>
<feature type="domain" description="SANT" evidence="6">
    <location>
        <begin position="249"/>
        <end position="293"/>
    </location>
</feature>
<evidence type="ECO:0000256" key="1">
    <source>
        <dbReference type="ARBA" id="ARBA00023015"/>
    </source>
</evidence>
<keyword evidence="3" id="KW-0804">Transcription</keyword>
<accession>A0A4Q9L0D4</accession>
<dbReference type="VEuPathDB" id="MicrosporidiaDB:CWI37_0904p0010"/>
<dbReference type="PANTHER" id="PTHR46621">
    <property type="entry name" value="SNRNA-ACTIVATING PROTEIN COMPLEX SUBUNIT 4"/>
    <property type="match status" value="1"/>
</dbReference>
<gene>
    <name evidence="8" type="ORF">CWI37_0904p0010</name>
</gene>
<dbReference type="EMBL" id="PITJ01000904">
    <property type="protein sequence ID" value="TBU00779.1"/>
    <property type="molecule type" value="Genomic_DNA"/>
</dbReference>
<dbReference type="Pfam" id="PF00249">
    <property type="entry name" value="Myb_DNA-binding"/>
    <property type="match status" value="1"/>
</dbReference>
<dbReference type="InterPro" id="IPR051575">
    <property type="entry name" value="Myb-like_DNA-bd"/>
</dbReference>
<dbReference type="InterPro" id="IPR009057">
    <property type="entry name" value="Homeodomain-like_sf"/>
</dbReference>
<dbReference type="PROSITE" id="PS50090">
    <property type="entry name" value="MYB_LIKE"/>
    <property type="match status" value="3"/>
</dbReference>
<dbReference type="InterPro" id="IPR001005">
    <property type="entry name" value="SANT/Myb"/>
</dbReference>
<proteinExistence type="predicted"/>
<evidence type="ECO:0000313" key="9">
    <source>
        <dbReference type="Proteomes" id="UP000292362"/>
    </source>
</evidence>
<keyword evidence="2" id="KW-0238">DNA-binding</keyword>
<feature type="domain" description="Myb-like" evidence="5">
    <location>
        <begin position="350"/>
        <end position="401"/>
    </location>
</feature>
<dbReference type="GO" id="GO:0000978">
    <property type="term" value="F:RNA polymerase II cis-regulatory region sequence-specific DNA binding"/>
    <property type="evidence" value="ECO:0007669"/>
    <property type="project" value="TreeGrafter"/>
</dbReference>
<feature type="domain" description="Myb-like" evidence="5">
    <location>
        <begin position="246"/>
        <end position="297"/>
    </location>
</feature>
<dbReference type="Pfam" id="PF13921">
    <property type="entry name" value="Myb_DNA-bind_6"/>
    <property type="match status" value="1"/>
</dbReference>
<dbReference type="InterPro" id="IPR017884">
    <property type="entry name" value="SANT_dom"/>
</dbReference>
<evidence type="ECO:0000256" key="4">
    <source>
        <dbReference type="ARBA" id="ARBA00023242"/>
    </source>
</evidence>
<comment type="caution">
    <text evidence="8">The sequence shown here is derived from an EMBL/GenBank/DDBJ whole genome shotgun (WGS) entry which is preliminary data.</text>
</comment>
<feature type="domain" description="HTH myb-type" evidence="7">
    <location>
        <begin position="250"/>
        <end position="295"/>
    </location>
</feature>
<evidence type="ECO:0000256" key="3">
    <source>
        <dbReference type="ARBA" id="ARBA00023163"/>
    </source>
</evidence>
<dbReference type="InterPro" id="IPR017930">
    <property type="entry name" value="Myb_dom"/>
</dbReference>
<evidence type="ECO:0000259" key="5">
    <source>
        <dbReference type="PROSITE" id="PS50090"/>
    </source>
</evidence>
<keyword evidence="1" id="KW-0805">Transcription regulation</keyword>
<dbReference type="CDD" id="cd00167">
    <property type="entry name" value="SANT"/>
    <property type="match status" value="3"/>
</dbReference>
<evidence type="ECO:0000259" key="6">
    <source>
        <dbReference type="PROSITE" id="PS51293"/>
    </source>
</evidence>
<dbReference type="PROSITE" id="PS51294">
    <property type="entry name" value="HTH_MYB"/>
    <property type="match status" value="3"/>
</dbReference>
<dbReference type="GO" id="GO:0019185">
    <property type="term" value="C:snRNA-activating protein complex"/>
    <property type="evidence" value="ECO:0007669"/>
    <property type="project" value="TreeGrafter"/>
</dbReference>
<feature type="domain" description="SANT" evidence="6">
    <location>
        <begin position="301"/>
        <end position="347"/>
    </location>
</feature>
<feature type="domain" description="Myb-like" evidence="5">
    <location>
        <begin position="298"/>
        <end position="349"/>
    </location>
</feature>
<dbReference type="SUPFAM" id="SSF46689">
    <property type="entry name" value="Homeodomain-like"/>
    <property type="match status" value="2"/>
</dbReference>
<evidence type="ECO:0000256" key="2">
    <source>
        <dbReference type="ARBA" id="ARBA00023125"/>
    </source>
</evidence>
<dbReference type="Gene3D" id="1.10.10.60">
    <property type="entry name" value="Homeodomain-like"/>
    <property type="match status" value="3"/>
</dbReference>
<dbReference type="PANTHER" id="PTHR46621:SF1">
    <property type="entry name" value="SNRNA-ACTIVATING PROTEIN COMPLEX SUBUNIT 4"/>
    <property type="match status" value="1"/>
</dbReference>
<evidence type="ECO:0000313" key="8">
    <source>
        <dbReference type="EMBL" id="TBU00779.1"/>
    </source>
</evidence>
<dbReference type="GO" id="GO:0042796">
    <property type="term" value="P:snRNA transcription by RNA polymerase III"/>
    <property type="evidence" value="ECO:0007669"/>
    <property type="project" value="TreeGrafter"/>
</dbReference>
<dbReference type="SMART" id="SM00717">
    <property type="entry name" value="SANT"/>
    <property type="match status" value="3"/>
</dbReference>
<evidence type="ECO:0000259" key="7">
    <source>
        <dbReference type="PROSITE" id="PS51294"/>
    </source>
</evidence>
<organism evidence="8 9">
    <name type="scientific">Hamiltosporidium tvaerminnensis</name>
    <dbReference type="NCBI Taxonomy" id="1176355"/>
    <lineage>
        <taxon>Eukaryota</taxon>
        <taxon>Fungi</taxon>
        <taxon>Fungi incertae sedis</taxon>
        <taxon>Microsporidia</taxon>
        <taxon>Dubosqiidae</taxon>
        <taxon>Hamiltosporidium</taxon>
    </lineage>
</organism>
<reference evidence="8 9" key="1">
    <citation type="submission" date="2017-12" db="EMBL/GenBank/DDBJ databases">
        <authorList>
            <person name="Pombert J.-F."/>
            <person name="Haag K.L."/>
            <person name="Ebert D."/>
        </authorList>
    </citation>
    <scope>NUCLEOTIDE SEQUENCE [LARGE SCALE GENOMIC DNA]</scope>
    <source>
        <strain evidence="8">FI-OER-3-3</strain>
    </source>
</reference>
<sequence>MENHNYNSNGKYILSDGIESKKESLEIRKIQNSTFIKNTSSIKDSLYFYENAIQENKNKQRNLFMIINQIDYYLRRIKHHTTYIFSTPKSSANSLILLTTNVKDTSKSNKGYLIRSLMYKYREVFKEEDKINPESSFWINISKLSGESKYSCYNKWLNDLSNLSLKYKNRIVLAKNNKKNENESSNNFYTEEKTDSILSLSHLKQSKENIGKIVYNNFKNGKSWMFISFQLEIHPFNLFKNYISYLNKDKRCTWTEEENKKLIAATKKYGHGNWILIAKEVGTKNPRQCLHRYNRKYQPKINKGRWSEKEDNLLLKGVEMYGTRRWNKISQIVATRSESQCRERYVNVLDPNISHERWTQKENDYLLYLISIHGDKKWSFISSIMGNRTDNQCRRQYFKLLNR</sequence>
<dbReference type="GO" id="GO:0042795">
    <property type="term" value="P:snRNA transcription by RNA polymerase II"/>
    <property type="evidence" value="ECO:0007669"/>
    <property type="project" value="TreeGrafter"/>
</dbReference>
<feature type="domain" description="HTH myb-type" evidence="7">
    <location>
        <begin position="355"/>
        <end position="403"/>
    </location>
</feature>
<name>A0A4Q9L0D4_9MICR</name>
<dbReference type="Proteomes" id="UP000292362">
    <property type="component" value="Unassembled WGS sequence"/>
</dbReference>
<keyword evidence="4" id="KW-0539">Nucleus</keyword>
<dbReference type="PROSITE" id="PS51293">
    <property type="entry name" value="SANT"/>
    <property type="match status" value="2"/>
</dbReference>
<dbReference type="AlphaFoldDB" id="A0A4Q9L0D4"/>
<dbReference type="GO" id="GO:0001006">
    <property type="term" value="F:RNA polymerase III type 3 promoter sequence-specific DNA binding"/>
    <property type="evidence" value="ECO:0007669"/>
    <property type="project" value="TreeGrafter"/>
</dbReference>